<dbReference type="GO" id="GO:0003824">
    <property type="term" value="F:catalytic activity"/>
    <property type="evidence" value="ECO:0007669"/>
    <property type="project" value="InterPro"/>
</dbReference>
<evidence type="ECO:0000256" key="1">
    <source>
        <dbReference type="ARBA" id="ARBA00009199"/>
    </source>
</evidence>
<proteinExistence type="inferred from homology"/>
<dbReference type="AlphaFoldDB" id="A0A937RU90"/>
<dbReference type="InterPro" id="IPR000120">
    <property type="entry name" value="Amidase"/>
</dbReference>
<name>A0A937RU90_9ACTN</name>
<keyword evidence="4" id="KW-1185">Reference proteome</keyword>
<dbReference type="Proteomes" id="UP000604475">
    <property type="component" value="Unassembled WGS sequence"/>
</dbReference>
<dbReference type="PANTHER" id="PTHR11895:SF7">
    <property type="entry name" value="GLUTAMYL-TRNA(GLN) AMIDOTRANSFERASE SUBUNIT A, MITOCHONDRIAL"/>
    <property type="match status" value="1"/>
</dbReference>
<dbReference type="EMBL" id="JAEACQ010000357">
    <property type="protein sequence ID" value="MBL7632918.1"/>
    <property type="molecule type" value="Genomic_DNA"/>
</dbReference>
<sequence length="492" mass="51141">MDFTRYRSLDGVAMAELVANGEVKPAELLAAARERAAAVNPKINAIVRPMDDIADQRLTEDLTGPFAGVPFLIKDLGQHYAGVPTSGGCRALADVPATEHATVVQRWLDAGLVIFGKTNTPEFGSKGITEPTLWGPARNPWNLAHTPGGSSGGSAAAVAAGIVPVAGGNDGGGSIRIPAACCGLFGLKPGRGLVPHGPTEGEGAGMATDGVVSRSVRDSAAMLDVLAGADPYAPYLPAAAPPGHYLAEVGRAPGRLRIGMRTASALNPTPAPEAVAAVEDAAALLAELGHTVEPVEQIVDEAAVATDFLTTWFAKSAVLVERARELGGGDGGFEPDTLIAAELGRATGAVELERSRARWHAHIRALADFHRSYDLLLTPTLGRAPLRVGEVATSARERAAGGAFVRLRGGKLLRRLGLVEKAVLANLSWVPYTQLANMTGRPAMSVPLYWTPGGLPLGVQFVAPLGGEGTLLRLAAQLETARPWFDRVPDVA</sequence>
<evidence type="ECO:0000313" key="3">
    <source>
        <dbReference type="EMBL" id="MBL7632918.1"/>
    </source>
</evidence>
<dbReference type="InterPro" id="IPR023631">
    <property type="entry name" value="Amidase_dom"/>
</dbReference>
<dbReference type="Gene3D" id="3.90.1300.10">
    <property type="entry name" value="Amidase signature (AS) domain"/>
    <property type="match status" value="1"/>
</dbReference>
<comment type="similarity">
    <text evidence="1">Belongs to the amidase family.</text>
</comment>
<reference evidence="3" key="1">
    <citation type="submission" date="2020-12" db="EMBL/GenBank/DDBJ databases">
        <title>Genomic characterization of non-nitrogen-fixing Frankia strains.</title>
        <authorList>
            <person name="Carlos-Shanley C."/>
            <person name="Guerra T."/>
            <person name="Hahn D."/>
        </authorList>
    </citation>
    <scope>NUCLEOTIDE SEQUENCE</scope>
    <source>
        <strain evidence="3">CN6</strain>
    </source>
</reference>
<dbReference type="RefSeq" id="WP_203004224.1">
    <property type="nucleotide sequence ID" value="NZ_JADWYU010000144.1"/>
</dbReference>
<gene>
    <name evidence="3" type="ORF">I7412_38350</name>
</gene>
<dbReference type="PROSITE" id="PS00571">
    <property type="entry name" value="AMIDASES"/>
    <property type="match status" value="1"/>
</dbReference>
<accession>A0A937RU90</accession>
<evidence type="ECO:0000313" key="4">
    <source>
        <dbReference type="Proteomes" id="UP000604475"/>
    </source>
</evidence>
<feature type="domain" description="Amidase" evidence="2">
    <location>
        <begin position="27"/>
        <end position="472"/>
    </location>
</feature>
<organism evidence="3 4">
    <name type="scientific">Frankia nepalensis</name>
    <dbReference type="NCBI Taxonomy" id="1836974"/>
    <lineage>
        <taxon>Bacteria</taxon>
        <taxon>Bacillati</taxon>
        <taxon>Actinomycetota</taxon>
        <taxon>Actinomycetes</taxon>
        <taxon>Frankiales</taxon>
        <taxon>Frankiaceae</taxon>
        <taxon>Frankia</taxon>
    </lineage>
</organism>
<dbReference type="InterPro" id="IPR020556">
    <property type="entry name" value="Amidase_CS"/>
</dbReference>
<dbReference type="SUPFAM" id="SSF75304">
    <property type="entry name" value="Amidase signature (AS) enzymes"/>
    <property type="match status" value="1"/>
</dbReference>
<dbReference type="Pfam" id="PF01425">
    <property type="entry name" value="Amidase"/>
    <property type="match status" value="1"/>
</dbReference>
<protein>
    <submittedName>
        <fullName evidence="3">Amidase</fullName>
    </submittedName>
</protein>
<dbReference type="PANTHER" id="PTHR11895">
    <property type="entry name" value="TRANSAMIDASE"/>
    <property type="match status" value="1"/>
</dbReference>
<comment type="caution">
    <text evidence="3">The sequence shown here is derived from an EMBL/GenBank/DDBJ whole genome shotgun (WGS) entry which is preliminary data.</text>
</comment>
<dbReference type="InterPro" id="IPR036928">
    <property type="entry name" value="AS_sf"/>
</dbReference>
<evidence type="ECO:0000259" key="2">
    <source>
        <dbReference type="Pfam" id="PF01425"/>
    </source>
</evidence>